<keyword evidence="4" id="KW-1185">Reference proteome</keyword>
<dbReference type="PANTHER" id="PTHR30486:SF6">
    <property type="entry name" value="TYPE IV PILUS RETRACTATION ATPASE PILT"/>
    <property type="match status" value="1"/>
</dbReference>
<dbReference type="InterPro" id="IPR027417">
    <property type="entry name" value="P-loop_NTPase"/>
</dbReference>
<feature type="domain" description="Bacterial type II secretion system protein E" evidence="2">
    <location>
        <begin position="72"/>
        <end position="336"/>
    </location>
</feature>
<gene>
    <name evidence="3" type="ORF">GCWU000342_01827</name>
</gene>
<accession>C4GCY3</accession>
<evidence type="ECO:0000313" key="3">
    <source>
        <dbReference type="EMBL" id="EEP27833.1"/>
    </source>
</evidence>
<protein>
    <submittedName>
        <fullName evidence="3">Type II/IV secretion system protein</fullName>
    </submittedName>
</protein>
<dbReference type="GO" id="GO:0016887">
    <property type="term" value="F:ATP hydrolysis activity"/>
    <property type="evidence" value="ECO:0007669"/>
    <property type="project" value="InterPro"/>
</dbReference>
<dbReference type="Proteomes" id="UP000003494">
    <property type="component" value="Unassembled WGS sequence"/>
</dbReference>
<proteinExistence type="inferred from homology"/>
<dbReference type="Gene3D" id="3.30.450.380">
    <property type="match status" value="1"/>
</dbReference>
<dbReference type="CDD" id="cd01130">
    <property type="entry name" value="VirB11-like_ATPase"/>
    <property type="match status" value="1"/>
</dbReference>
<reference evidence="3" key="1">
    <citation type="submission" date="2009-04" db="EMBL/GenBank/DDBJ databases">
        <authorList>
            <person name="Weinstock G."/>
            <person name="Sodergren E."/>
            <person name="Clifton S."/>
            <person name="Fulton L."/>
            <person name="Fulton B."/>
            <person name="Courtney L."/>
            <person name="Fronick C."/>
            <person name="Harrison M."/>
            <person name="Strong C."/>
            <person name="Farmer C."/>
            <person name="Delahaunty K."/>
            <person name="Markovic C."/>
            <person name="Hall O."/>
            <person name="Minx P."/>
            <person name="Tomlinson C."/>
            <person name="Mitreva M."/>
            <person name="Nelson J."/>
            <person name="Hou S."/>
            <person name="Wollam A."/>
            <person name="Pepin K.H."/>
            <person name="Johnson M."/>
            <person name="Bhonagiri V."/>
            <person name="Nash W.E."/>
            <person name="Warren W."/>
            <person name="Chinwalla A."/>
            <person name="Mardis E.R."/>
            <person name="Wilson R.K."/>
        </authorList>
    </citation>
    <scope>NUCLEOTIDE SEQUENCE [LARGE SCALE GENOMIC DNA]</scope>
    <source>
        <strain evidence="3">DSM 14600</strain>
    </source>
</reference>
<organism evidence="3 4">
    <name type="scientific">Shuttleworthella satelles DSM 14600</name>
    <dbReference type="NCBI Taxonomy" id="626523"/>
    <lineage>
        <taxon>Bacteria</taxon>
        <taxon>Bacillati</taxon>
        <taxon>Bacillota</taxon>
        <taxon>Clostridia</taxon>
        <taxon>Lachnospirales</taxon>
        <taxon>Lachnospiraceae</taxon>
        <taxon>Shuttleworthella</taxon>
    </lineage>
</organism>
<dbReference type="RefSeq" id="WP_006906823.1">
    <property type="nucleotide sequence ID" value="NZ_GG665867.1"/>
</dbReference>
<dbReference type="Gene3D" id="3.40.50.300">
    <property type="entry name" value="P-loop containing nucleotide triphosphate hydrolases"/>
    <property type="match status" value="1"/>
</dbReference>
<dbReference type="Pfam" id="PF00437">
    <property type="entry name" value="T2SSE"/>
    <property type="match status" value="1"/>
</dbReference>
<evidence type="ECO:0000256" key="1">
    <source>
        <dbReference type="ARBA" id="ARBA00006611"/>
    </source>
</evidence>
<dbReference type="STRING" id="626523.GCWU000342_01827"/>
<dbReference type="AlphaFoldDB" id="C4GCY3"/>
<dbReference type="EMBL" id="ACIP02000004">
    <property type="protein sequence ID" value="EEP27833.1"/>
    <property type="molecule type" value="Genomic_DNA"/>
</dbReference>
<comment type="similarity">
    <text evidence="1">Belongs to the GSP E family.</text>
</comment>
<dbReference type="InterPro" id="IPR001482">
    <property type="entry name" value="T2SS/T4SS_dom"/>
</dbReference>
<dbReference type="PANTHER" id="PTHR30486">
    <property type="entry name" value="TWITCHING MOTILITY PROTEIN PILT"/>
    <property type="match status" value="1"/>
</dbReference>
<name>C4GCY3_9FIRM</name>
<evidence type="ECO:0000313" key="4">
    <source>
        <dbReference type="Proteomes" id="UP000003494"/>
    </source>
</evidence>
<sequence>MRAEVWDEVRETLHDKVLEHLQESCADQRKSDQEICRVIREILVEYARDHPMDLEDRVQMERELFNSMRKLDILQDLLEEDTITEIMINGHENIFLEERGKIRRLNRHFSSEEKLADLVQQMVASTNTLVNESRPIADTRWKDGSRIHIVLPPVAVDGIMVSIRRFPRKGIGMDQLLELGSISEEIRDFLADLVRAGYNIFISGGTGSGKTTFLNALSEFIPGSERVVTIEDSAELRLTGIDNLVRLEAREAGMDGNLEVSIRELVRTALRMRPDRIIVGECRGSEALEMLQAANTGHDGTLGTGHANSTADMVSRLVTMVLMGNVSLPVPAILSQIASGIDIFIHLGRLRDGSRKLLEINEVLGMEEGQVKLSCLYRYEAEAGEEVRGQWKRVNALQRRGKLQRAGMTEGSGC</sequence>
<dbReference type="SUPFAM" id="SSF52540">
    <property type="entry name" value="P-loop containing nucleoside triphosphate hydrolases"/>
    <property type="match status" value="1"/>
</dbReference>
<evidence type="ECO:0000259" key="2">
    <source>
        <dbReference type="Pfam" id="PF00437"/>
    </source>
</evidence>
<dbReference type="HOGENOM" id="CLU_005379_4_1_9"/>
<dbReference type="eggNOG" id="COG4962">
    <property type="taxonomic scope" value="Bacteria"/>
</dbReference>
<dbReference type="InterPro" id="IPR050921">
    <property type="entry name" value="T4SS_GSP_E_ATPase"/>
</dbReference>
<comment type="caution">
    <text evidence="3">The sequence shown here is derived from an EMBL/GenBank/DDBJ whole genome shotgun (WGS) entry which is preliminary data.</text>
</comment>